<reference evidence="2" key="1">
    <citation type="journal article" date="2014" name="Int. J. Syst. Evol. Microbiol.">
        <title>Complete genome sequence of Corynebacterium casei LMG S-19264T (=DSM 44701T), isolated from a smear-ripened cheese.</title>
        <authorList>
            <consortium name="US DOE Joint Genome Institute (JGI-PGF)"/>
            <person name="Walter F."/>
            <person name="Albersmeier A."/>
            <person name="Kalinowski J."/>
            <person name="Ruckert C."/>
        </authorList>
    </citation>
    <scope>NUCLEOTIDE SEQUENCE</scope>
    <source>
        <strain evidence="2">JCM 4234</strain>
    </source>
</reference>
<accession>A0A918LGN2</accession>
<proteinExistence type="predicted"/>
<feature type="region of interest" description="Disordered" evidence="1">
    <location>
        <begin position="53"/>
        <end position="82"/>
    </location>
</feature>
<organism evidence="2 3">
    <name type="scientific">Streptomyces griseoviridis</name>
    <dbReference type="NCBI Taxonomy" id="45398"/>
    <lineage>
        <taxon>Bacteria</taxon>
        <taxon>Bacillati</taxon>
        <taxon>Actinomycetota</taxon>
        <taxon>Actinomycetes</taxon>
        <taxon>Kitasatosporales</taxon>
        <taxon>Streptomycetaceae</taxon>
        <taxon>Streptomyces</taxon>
    </lineage>
</organism>
<evidence type="ECO:0000313" key="3">
    <source>
        <dbReference type="Proteomes" id="UP000653493"/>
    </source>
</evidence>
<dbReference type="AlphaFoldDB" id="A0A918LGN2"/>
<gene>
    <name evidence="2" type="ORF">GCM10010238_38150</name>
</gene>
<evidence type="ECO:0000313" key="2">
    <source>
        <dbReference type="EMBL" id="GGS44838.1"/>
    </source>
</evidence>
<dbReference type="EMBL" id="BMSL01000010">
    <property type="protein sequence ID" value="GGS44838.1"/>
    <property type="molecule type" value="Genomic_DNA"/>
</dbReference>
<dbReference type="Proteomes" id="UP000653493">
    <property type="component" value="Unassembled WGS sequence"/>
</dbReference>
<reference evidence="2" key="2">
    <citation type="submission" date="2020-09" db="EMBL/GenBank/DDBJ databases">
        <authorList>
            <person name="Sun Q."/>
            <person name="Ohkuma M."/>
        </authorList>
    </citation>
    <scope>NUCLEOTIDE SEQUENCE</scope>
    <source>
        <strain evidence="2">JCM 4234</strain>
    </source>
</reference>
<evidence type="ECO:0000256" key="1">
    <source>
        <dbReference type="SAM" id="MobiDB-lite"/>
    </source>
</evidence>
<sequence>MERSAVRAFPDSGPAATGEYDHLAEQWAREHPGEDPGARDAVELRLRPRCSPRVRRAGPRAGARGTPPGGRRAARVPGAPERLSARWARGATAGARCAPGGC</sequence>
<protein>
    <submittedName>
        <fullName evidence="2">Uncharacterized protein</fullName>
    </submittedName>
</protein>
<comment type="caution">
    <text evidence="2">The sequence shown here is derived from an EMBL/GenBank/DDBJ whole genome shotgun (WGS) entry which is preliminary data.</text>
</comment>
<feature type="compositionally biased region" description="Low complexity" evidence="1">
    <location>
        <begin position="59"/>
        <end position="82"/>
    </location>
</feature>
<name>A0A918LGN2_STRGD</name>
<keyword evidence="3" id="KW-1185">Reference proteome</keyword>